<evidence type="ECO:0000313" key="8">
    <source>
        <dbReference type="EMBL" id="MDO7882205.1"/>
    </source>
</evidence>
<keyword evidence="9" id="KW-1185">Reference proteome</keyword>
<evidence type="ECO:0000256" key="2">
    <source>
        <dbReference type="ARBA" id="ARBA00022525"/>
    </source>
</evidence>
<keyword evidence="1" id="KW-0134">Cell wall</keyword>
<keyword evidence="5" id="KW-1133">Transmembrane helix</keyword>
<organism evidence="8 9">
    <name type="scientific">Antiquaquibacter soli</name>
    <dbReference type="NCBI Taxonomy" id="3064523"/>
    <lineage>
        <taxon>Bacteria</taxon>
        <taxon>Bacillati</taxon>
        <taxon>Actinomycetota</taxon>
        <taxon>Actinomycetes</taxon>
        <taxon>Micrococcales</taxon>
        <taxon>Microbacteriaceae</taxon>
        <taxon>Antiquaquibacter</taxon>
    </lineage>
</organism>
<feature type="transmembrane region" description="Helical" evidence="5">
    <location>
        <begin position="623"/>
        <end position="643"/>
    </location>
</feature>
<name>A0ABT9BS41_9MICO</name>
<feature type="signal peptide" evidence="6">
    <location>
        <begin position="1"/>
        <end position="32"/>
    </location>
</feature>
<keyword evidence="2" id="KW-0964">Secreted</keyword>
<keyword evidence="3 6" id="KW-0732">Signal</keyword>
<evidence type="ECO:0000256" key="4">
    <source>
        <dbReference type="ARBA" id="ARBA00023088"/>
    </source>
</evidence>
<evidence type="ECO:0000259" key="7">
    <source>
        <dbReference type="PROSITE" id="PS50847"/>
    </source>
</evidence>
<evidence type="ECO:0000256" key="5">
    <source>
        <dbReference type="SAM" id="Phobius"/>
    </source>
</evidence>
<dbReference type="Proteomes" id="UP001241072">
    <property type="component" value="Unassembled WGS sequence"/>
</dbReference>
<evidence type="ECO:0000313" key="9">
    <source>
        <dbReference type="Proteomes" id="UP001241072"/>
    </source>
</evidence>
<dbReference type="RefSeq" id="WP_305002587.1">
    <property type="nucleotide sequence ID" value="NZ_JAUQUB010000001.1"/>
</dbReference>
<sequence>MSLARPARFRAFVALTGAAILALAAVPSSASAATSATIDFAASGYTTGALKPAGQNGWVQAKVADYSLVENSSFPNSGLPSGGRSLQFSSSTIPSGGAHLVSPTIEAAGEPSTGAIYNTFEAQFTVASATGALQTGLNVDVALDGSSRYGGVVKLRHTAAGLEIGSYWVPQSAPDAELSSWRSAAFTTVDAAVPHTIRLVAVFLEDRADSLQIFVDGQLVSGGSGLTTWEFYHVHAGTGGDKSVDGISFKSSSSAPSADGIAYTSGLPALPSAAGQGFLFSGISFASSTSAPPVPTAPPTVPAAPDATPDASIALVDDSVVDELEFSATGFLAYENVYAALYGTGTFGGWFQADASGAVSGTVDVPGSVAYGANTLQLVAETGRVASADFTKIPVPLPTDPPTLPSSPDPTPDAAATLGTPTLTGVTFSASGFGAFENVYAAVFSTPAFGGWFQADASGAVSGVATLPAELPLGSHTVQFTGSVSGWVASATFTKSAPPLPTEPPTTLPPAPEPMPDAPVEAPEGEITGPTVTIRAEGFDPFENVYVVFYSEPTFAGWLQADADGVVEATVTLPAGLPAGEHTIQLVGEASGWTASVQVEVAAAVPPAAVPPAAPLASTGLEIGPSLAAAVLLLALGTLVGLARRRTLKRA</sequence>
<feature type="domain" description="Gram-positive cocci surface proteins LPxTG" evidence="7">
    <location>
        <begin position="616"/>
        <end position="651"/>
    </location>
</feature>
<comment type="caution">
    <text evidence="8">The sequence shown here is derived from an EMBL/GenBank/DDBJ whole genome shotgun (WGS) entry which is preliminary data.</text>
</comment>
<gene>
    <name evidence="8" type="ORF">Q5716_08215</name>
</gene>
<keyword evidence="5" id="KW-0472">Membrane</keyword>
<evidence type="ECO:0000256" key="1">
    <source>
        <dbReference type="ARBA" id="ARBA00022512"/>
    </source>
</evidence>
<feature type="chain" id="PRO_5046313562" description="Gram-positive cocci surface proteins LPxTG domain-containing protein" evidence="6">
    <location>
        <begin position="33"/>
        <end position="651"/>
    </location>
</feature>
<keyword evidence="4" id="KW-0572">Peptidoglycan-anchor</keyword>
<keyword evidence="5" id="KW-0812">Transmembrane</keyword>
<evidence type="ECO:0000256" key="6">
    <source>
        <dbReference type="SAM" id="SignalP"/>
    </source>
</evidence>
<dbReference type="EMBL" id="JAUQUB010000001">
    <property type="protein sequence ID" value="MDO7882205.1"/>
    <property type="molecule type" value="Genomic_DNA"/>
</dbReference>
<reference evidence="8 9" key="1">
    <citation type="submission" date="2023-07" db="EMBL/GenBank/DDBJ databases">
        <title>Protaetiibacter sp. nov WY-16 isolated from soil.</title>
        <authorList>
            <person name="Liu B."/>
            <person name="Wan Y."/>
        </authorList>
    </citation>
    <scope>NUCLEOTIDE SEQUENCE [LARGE SCALE GENOMIC DNA]</scope>
    <source>
        <strain evidence="8 9">WY-16</strain>
    </source>
</reference>
<evidence type="ECO:0000256" key="3">
    <source>
        <dbReference type="ARBA" id="ARBA00022729"/>
    </source>
</evidence>
<accession>A0ABT9BS41</accession>
<dbReference type="PROSITE" id="PS50847">
    <property type="entry name" value="GRAM_POS_ANCHORING"/>
    <property type="match status" value="1"/>
</dbReference>
<proteinExistence type="predicted"/>
<dbReference type="InterPro" id="IPR019931">
    <property type="entry name" value="LPXTG_anchor"/>
</dbReference>
<protein>
    <recommendedName>
        <fullName evidence="7">Gram-positive cocci surface proteins LPxTG domain-containing protein</fullName>
    </recommendedName>
</protein>